<dbReference type="GO" id="GO:0022857">
    <property type="term" value="F:transmembrane transporter activity"/>
    <property type="evidence" value="ECO:0007669"/>
    <property type="project" value="InterPro"/>
</dbReference>
<dbReference type="eggNOG" id="COG2807">
    <property type="taxonomic scope" value="Bacteria"/>
</dbReference>
<dbReference type="PANTHER" id="PTHR23523:SF2">
    <property type="entry name" value="2-NITROIMIDAZOLE TRANSPORTER"/>
    <property type="match status" value="1"/>
</dbReference>
<keyword evidence="1" id="KW-0472">Membrane</keyword>
<feature type="transmembrane region" description="Helical" evidence="1">
    <location>
        <begin position="187"/>
        <end position="208"/>
    </location>
</feature>
<dbReference type="SUPFAM" id="SSF103473">
    <property type="entry name" value="MFS general substrate transporter"/>
    <property type="match status" value="1"/>
</dbReference>
<dbReference type="Proteomes" id="UP000005442">
    <property type="component" value="Chromosome"/>
</dbReference>
<proteinExistence type="predicted"/>
<feature type="transmembrane region" description="Helical" evidence="1">
    <location>
        <begin position="353"/>
        <end position="372"/>
    </location>
</feature>
<sequence length="409" mass="41908">MNREAPGTCAELDAHGVATASDTPVARVAGGGLLIAAVVLTALNLRPALTSVGPLLGAMRESLGASATWAGVLTTLPGLCFAAAGFTAPWLARRIGLQHAISAALVTLVVGLLLRVLDGPFVVIGGTIVATGGIALINVLIPVVIKGSFPAQIGLMTGIYTAALQGGGAMGSALTPPMESAFGGWRGALGGWAVLALLALVAWLVGAGRVRAVELPVRATGRSLLRNRLAWTVTLFFGFQSTLAYIMLGWLPEVFIDSGVPKSTAGMLVGLMSLIAVPISIFLAPLAARSGSQSGWIVSLGVIGLAGVIGLLVDPAAAPLLWSVLVGLGLSVFSLALTVIALRARTTEDTAQLSGMAQGFGYLLAGIGPFVFGLLHDVTESWTVPWIFVLVIYVLQMTMGALAGRNRYV</sequence>
<keyword evidence="3" id="KW-1185">Reference proteome</keyword>
<keyword evidence="1" id="KW-1133">Transmembrane helix</keyword>
<dbReference type="AlphaFoldDB" id="G8RY14"/>
<name>G8RY14_MYCRN</name>
<dbReference type="InterPro" id="IPR011701">
    <property type="entry name" value="MFS"/>
</dbReference>
<dbReference type="HOGENOM" id="CLU_038046_0_0_11"/>
<dbReference type="STRING" id="710685.MycrhN_0055"/>
<feature type="transmembrane region" description="Helical" evidence="1">
    <location>
        <begin position="319"/>
        <end position="341"/>
    </location>
</feature>
<evidence type="ECO:0000313" key="3">
    <source>
        <dbReference type="Proteomes" id="UP000005442"/>
    </source>
</evidence>
<dbReference type="PANTHER" id="PTHR23523">
    <property type="match status" value="1"/>
</dbReference>
<dbReference type="OrthoDB" id="5317164at2"/>
<feature type="transmembrane region" description="Helical" evidence="1">
    <location>
        <begin position="295"/>
        <end position="313"/>
    </location>
</feature>
<keyword evidence="1" id="KW-0812">Transmembrane</keyword>
<feature type="transmembrane region" description="Helical" evidence="1">
    <location>
        <begin position="157"/>
        <end position="175"/>
    </location>
</feature>
<feature type="transmembrane region" description="Helical" evidence="1">
    <location>
        <begin position="99"/>
        <end position="117"/>
    </location>
</feature>
<dbReference type="EMBL" id="CP003169">
    <property type="protein sequence ID" value="AEV70707.1"/>
    <property type="molecule type" value="Genomic_DNA"/>
</dbReference>
<feature type="transmembrane region" description="Helical" evidence="1">
    <location>
        <begin position="69"/>
        <end position="92"/>
    </location>
</feature>
<accession>G8RY14</accession>
<dbReference type="Gene3D" id="1.20.1250.20">
    <property type="entry name" value="MFS general substrate transporter like domains"/>
    <property type="match status" value="1"/>
</dbReference>
<dbReference type="InterPro" id="IPR036259">
    <property type="entry name" value="MFS_trans_sf"/>
</dbReference>
<dbReference type="InterPro" id="IPR052524">
    <property type="entry name" value="MFS_Cyanate_Porter"/>
</dbReference>
<feature type="transmembrane region" description="Helical" evidence="1">
    <location>
        <begin position="28"/>
        <end position="49"/>
    </location>
</feature>
<dbReference type="PATRIC" id="fig|710685.3.peg.56"/>
<feature type="transmembrane region" description="Helical" evidence="1">
    <location>
        <begin position="384"/>
        <end position="404"/>
    </location>
</feature>
<dbReference type="Pfam" id="PF07690">
    <property type="entry name" value="MFS_1"/>
    <property type="match status" value="1"/>
</dbReference>
<organism evidence="2 3">
    <name type="scientific">Mycolicibacterium rhodesiae (strain NBB3)</name>
    <name type="common">Mycobacterium rhodesiae</name>
    <dbReference type="NCBI Taxonomy" id="710685"/>
    <lineage>
        <taxon>Bacteria</taxon>
        <taxon>Bacillati</taxon>
        <taxon>Actinomycetota</taxon>
        <taxon>Actinomycetes</taxon>
        <taxon>Mycobacteriales</taxon>
        <taxon>Mycobacteriaceae</taxon>
        <taxon>Mycolicibacterium</taxon>
    </lineage>
</organism>
<dbReference type="CDD" id="cd17339">
    <property type="entry name" value="MFS_NIMT_CynX_like"/>
    <property type="match status" value="1"/>
</dbReference>
<feature type="transmembrane region" description="Helical" evidence="1">
    <location>
        <begin position="123"/>
        <end position="145"/>
    </location>
</feature>
<reference evidence="2 3" key="1">
    <citation type="submission" date="2011-12" db="EMBL/GenBank/DDBJ databases">
        <title>Complete sequence of Mycobacterium rhodesiae NBB3.</title>
        <authorList>
            <consortium name="US DOE Joint Genome Institute"/>
            <person name="Lucas S."/>
            <person name="Han J."/>
            <person name="Lapidus A."/>
            <person name="Cheng J.-F."/>
            <person name="Goodwin L."/>
            <person name="Pitluck S."/>
            <person name="Peters L."/>
            <person name="Mikhailova N."/>
            <person name="Gu W."/>
            <person name="Detter J.C."/>
            <person name="Han C."/>
            <person name="Tapia R."/>
            <person name="Land M."/>
            <person name="Hauser L."/>
            <person name="Kyrpides N."/>
            <person name="Ivanova N."/>
            <person name="Pagani I."/>
            <person name="Mattes T."/>
            <person name="Holmes A."/>
            <person name="Rutledge P."/>
            <person name="Paulsen I."/>
            <person name="Coleman N."/>
            <person name="Woyke T."/>
        </authorList>
    </citation>
    <scope>NUCLEOTIDE SEQUENCE [LARGE SCALE GENOMIC DNA]</scope>
    <source>
        <strain evidence="2 3">NBB3</strain>
    </source>
</reference>
<feature type="transmembrane region" description="Helical" evidence="1">
    <location>
        <begin position="268"/>
        <end position="288"/>
    </location>
</feature>
<dbReference type="KEGG" id="mrh:MycrhN_0055"/>
<protein>
    <submittedName>
        <fullName evidence="2">Cyanate permease</fullName>
    </submittedName>
</protein>
<gene>
    <name evidence="2" type="ordered locus">MycrhN_0055</name>
</gene>
<dbReference type="RefSeq" id="WP_014208527.1">
    <property type="nucleotide sequence ID" value="NC_016604.1"/>
</dbReference>
<feature type="transmembrane region" description="Helical" evidence="1">
    <location>
        <begin position="229"/>
        <end position="248"/>
    </location>
</feature>
<evidence type="ECO:0000256" key="1">
    <source>
        <dbReference type="SAM" id="Phobius"/>
    </source>
</evidence>
<evidence type="ECO:0000313" key="2">
    <source>
        <dbReference type="EMBL" id="AEV70707.1"/>
    </source>
</evidence>